<evidence type="ECO:0000313" key="3">
    <source>
        <dbReference type="Proteomes" id="UP000509303"/>
    </source>
</evidence>
<sequence length="138" mass="14238">MREYDSEHEREERPAPASLPLVAGAMLGIGGVGAVLAFADIASSLRAPFTLFFLVVAPASAIAAALRGVDPLSRPVLAVAGAVALDLAVAHVMLALQTWSARGGVVVVGLLSLLLFLVACARRLRRHVVAGRAARAHG</sequence>
<organism evidence="2 3">
    <name type="scientific">Streptomyces buecherae</name>
    <dbReference type="NCBI Taxonomy" id="2763006"/>
    <lineage>
        <taxon>Bacteria</taxon>
        <taxon>Bacillati</taxon>
        <taxon>Actinomycetota</taxon>
        <taxon>Actinomycetes</taxon>
        <taxon>Kitasatosporales</taxon>
        <taxon>Streptomycetaceae</taxon>
        <taxon>Streptomyces</taxon>
    </lineage>
</organism>
<keyword evidence="1" id="KW-0472">Membrane</keyword>
<keyword evidence="1" id="KW-1133">Transmembrane helix</keyword>
<feature type="transmembrane region" description="Helical" evidence="1">
    <location>
        <begin position="49"/>
        <end position="69"/>
    </location>
</feature>
<keyword evidence="3" id="KW-1185">Reference proteome</keyword>
<feature type="transmembrane region" description="Helical" evidence="1">
    <location>
        <begin position="76"/>
        <end position="96"/>
    </location>
</feature>
<protein>
    <submittedName>
        <fullName evidence="2">Uncharacterized protein</fullName>
    </submittedName>
</protein>
<gene>
    <name evidence="2" type="ORF">HUT08_30070</name>
</gene>
<dbReference type="AlphaFoldDB" id="A0A7H8NJW9"/>
<reference evidence="2 3" key="1">
    <citation type="submission" date="2020-06" db="EMBL/GenBank/DDBJ databases">
        <title>Genome mining for natural products.</title>
        <authorList>
            <person name="Zhang B."/>
            <person name="Shi J."/>
            <person name="Ge H."/>
        </authorList>
    </citation>
    <scope>NUCLEOTIDE SEQUENCE [LARGE SCALE GENOMIC DNA]</scope>
    <source>
        <strain evidence="2 3">NA00687</strain>
    </source>
</reference>
<evidence type="ECO:0000256" key="1">
    <source>
        <dbReference type="SAM" id="Phobius"/>
    </source>
</evidence>
<keyword evidence="1" id="KW-0812">Transmembrane</keyword>
<dbReference type="EMBL" id="CP054929">
    <property type="protein sequence ID" value="QKW54887.1"/>
    <property type="molecule type" value="Genomic_DNA"/>
</dbReference>
<feature type="transmembrane region" description="Helical" evidence="1">
    <location>
        <begin position="102"/>
        <end position="121"/>
    </location>
</feature>
<dbReference type="Proteomes" id="UP000509303">
    <property type="component" value="Chromosome"/>
</dbReference>
<name>A0A7H8NJW9_9ACTN</name>
<proteinExistence type="predicted"/>
<feature type="transmembrane region" description="Helical" evidence="1">
    <location>
        <begin position="21"/>
        <end position="43"/>
    </location>
</feature>
<accession>A0A7H8NJW9</accession>
<evidence type="ECO:0000313" key="2">
    <source>
        <dbReference type="EMBL" id="QKW54887.1"/>
    </source>
</evidence>